<gene>
    <name evidence="1" type="ORF">MAC_07553</name>
</gene>
<name>E9ECF5_METAQ</name>
<accession>E9ECF5</accession>
<proteinExistence type="predicted"/>
<dbReference type="Proteomes" id="UP000002499">
    <property type="component" value="Unassembled WGS sequence"/>
</dbReference>
<dbReference type="InParanoid" id="E9ECF5"/>
<organism evidence="2">
    <name type="scientific">Metarhizium acridum (strain CQMa 102)</name>
    <dbReference type="NCBI Taxonomy" id="655827"/>
    <lineage>
        <taxon>Eukaryota</taxon>
        <taxon>Fungi</taxon>
        <taxon>Dikarya</taxon>
        <taxon>Ascomycota</taxon>
        <taxon>Pezizomycotina</taxon>
        <taxon>Sordariomycetes</taxon>
        <taxon>Hypocreomycetidae</taxon>
        <taxon>Hypocreales</taxon>
        <taxon>Clavicipitaceae</taxon>
        <taxon>Metarhizium</taxon>
    </lineage>
</organism>
<dbReference type="EMBL" id="GL698548">
    <property type="protein sequence ID" value="EFY86408.1"/>
    <property type="molecule type" value="Genomic_DNA"/>
</dbReference>
<evidence type="ECO:0000313" key="1">
    <source>
        <dbReference type="EMBL" id="EFY86408.1"/>
    </source>
</evidence>
<dbReference type="STRING" id="655827.E9ECF5"/>
<dbReference type="HOGENOM" id="CLU_500654_0_0_1"/>
<evidence type="ECO:0000313" key="2">
    <source>
        <dbReference type="Proteomes" id="UP000002499"/>
    </source>
</evidence>
<protein>
    <submittedName>
        <fullName evidence="1">Interferon-induced GTP-binding protein Mx</fullName>
    </submittedName>
</protein>
<dbReference type="InterPro" id="IPR027417">
    <property type="entry name" value="P-loop_NTPase"/>
</dbReference>
<dbReference type="Gene3D" id="3.40.50.300">
    <property type="entry name" value="P-loop containing nucleotide triphosphate hydrolases"/>
    <property type="match status" value="1"/>
</dbReference>
<dbReference type="eggNOG" id="KOG0446">
    <property type="taxonomic scope" value="Eukaryota"/>
</dbReference>
<sequence length="544" mass="61480">MRHVSSDERDEAEEAFFSSGPWAALDNKDLGVKSPRPRISYVFKKQILQQLPTFVQDIDVEITNCRNHVNRLGTARTTPAEQRGYPFQVRRDFTKLMRAAVDGKYNDAFLGSAKTDEGRQERLRARAQESFTFFAANLRQRGQKKIIVDYQDEAKLSRRPIARSSYMKEVKDLMRRSRGRGLPGTFNPLIIGELLWSSVTTMGRHQTASTVPHCPSDYIQPLSCGHRSEDPRGQTPTEAQRGIWEALGDELRPGAHNVYMNPSELIAQLEDHTEVDMESCADDQLRGSVLQILEVSKVELRKSNVHRSPASPSGSSYDDTITEYSKKAPNEVEFANIDSGKLAAAQTPDDEVDVETHVESRQDDVPSESFHPNNLNITQNSDMNSELAFEPRIRCGYTGVQIVERGLPERTPICNKVKKSQNIQCIIERNNDCQVSSLNSWDWKMLKKALEFLQYSYEPALEAQGDMASISQSLELLDLLGRCKKWRKLKRTIRARATVMMAWFAVSKYTARLKLLVAFGRKSTISTSRDTHGAMPKCVCLGKA</sequence>
<dbReference type="AlphaFoldDB" id="E9ECF5"/>
<keyword evidence="2" id="KW-1185">Reference proteome</keyword>
<dbReference type="OrthoDB" id="415706at2759"/>
<reference evidence="1 2" key="1">
    <citation type="journal article" date="2011" name="PLoS Genet.">
        <title>Genome sequencing and comparative transcriptomics of the model entomopathogenic fungi Metarhizium anisopliae and M. acridum.</title>
        <authorList>
            <person name="Gao Q."/>
            <person name="Jin K."/>
            <person name="Ying S.H."/>
            <person name="Zhang Y."/>
            <person name="Xiao G."/>
            <person name="Shang Y."/>
            <person name="Duan Z."/>
            <person name="Hu X."/>
            <person name="Xie X.Q."/>
            <person name="Zhou G."/>
            <person name="Peng G."/>
            <person name="Luo Z."/>
            <person name="Huang W."/>
            <person name="Wang B."/>
            <person name="Fang W."/>
            <person name="Wang S."/>
            <person name="Zhong Y."/>
            <person name="Ma L.J."/>
            <person name="St Leger R.J."/>
            <person name="Zhao G.P."/>
            <person name="Pei Y."/>
            <person name="Feng M.G."/>
            <person name="Xia Y."/>
            <person name="Wang C."/>
        </authorList>
    </citation>
    <scope>NUCLEOTIDE SEQUENCE [LARGE SCALE GENOMIC DNA]</scope>
    <source>
        <strain evidence="1 2">CQMa 102</strain>
    </source>
</reference>